<evidence type="ECO:0000256" key="1">
    <source>
        <dbReference type="SAM" id="MobiDB-lite"/>
    </source>
</evidence>
<dbReference type="AlphaFoldDB" id="A0A814R4K4"/>
<proteinExistence type="predicted"/>
<sequence>SNSLSDNIGLRSGDRAANESNSMPTSL</sequence>
<keyword evidence="3" id="KW-1185">Reference proteome</keyword>
<reference evidence="2" key="1">
    <citation type="submission" date="2021-02" db="EMBL/GenBank/DDBJ databases">
        <authorList>
            <person name="Nowell W R."/>
        </authorList>
    </citation>
    <scope>NUCLEOTIDE SEQUENCE</scope>
    <source>
        <strain evidence="2">Ploen Becks lab</strain>
    </source>
</reference>
<feature type="region of interest" description="Disordered" evidence="1">
    <location>
        <begin position="1"/>
        <end position="27"/>
    </location>
</feature>
<evidence type="ECO:0000313" key="3">
    <source>
        <dbReference type="Proteomes" id="UP000663879"/>
    </source>
</evidence>
<comment type="caution">
    <text evidence="2">The sequence shown here is derived from an EMBL/GenBank/DDBJ whole genome shotgun (WGS) entry which is preliminary data.</text>
</comment>
<feature type="non-terminal residue" evidence="2">
    <location>
        <position position="1"/>
    </location>
</feature>
<gene>
    <name evidence="2" type="ORF">OXX778_LOCUS22350</name>
</gene>
<accession>A0A814R4K4</accession>
<organism evidence="2 3">
    <name type="scientific">Brachionus calyciflorus</name>
    <dbReference type="NCBI Taxonomy" id="104777"/>
    <lineage>
        <taxon>Eukaryota</taxon>
        <taxon>Metazoa</taxon>
        <taxon>Spiralia</taxon>
        <taxon>Gnathifera</taxon>
        <taxon>Rotifera</taxon>
        <taxon>Eurotatoria</taxon>
        <taxon>Monogononta</taxon>
        <taxon>Pseudotrocha</taxon>
        <taxon>Ploima</taxon>
        <taxon>Brachionidae</taxon>
        <taxon>Brachionus</taxon>
    </lineage>
</organism>
<dbReference type="EMBL" id="CAJNOC010009370">
    <property type="protein sequence ID" value="CAF1128172.1"/>
    <property type="molecule type" value="Genomic_DNA"/>
</dbReference>
<dbReference type="Proteomes" id="UP000663879">
    <property type="component" value="Unassembled WGS sequence"/>
</dbReference>
<evidence type="ECO:0000313" key="2">
    <source>
        <dbReference type="EMBL" id="CAF1128172.1"/>
    </source>
</evidence>
<protein>
    <submittedName>
        <fullName evidence="2">Uncharacterized protein</fullName>
    </submittedName>
</protein>
<name>A0A814R4K4_9BILA</name>
<feature type="compositionally biased region" description="Polar residues" evidence="1">
    <location>
        <begin position="18"/>
        <end position="27"/>
    </location>
</feature>